<evidence type="ECO:0000256" key="1">
    <source>
        <dbReference type="ARBA" id="ARBA00004370"/>
    </source>
</evidence>
<dbReference type="InterPro" id="IPR005045">
    <property type="entry name" value="CDC50/LEM3_fam"/>
</dbReference>
<evidence type="ECO:0000256" key="7">
    <source>
        <dbReference type="SAM" id="Phobius"/>
    </source>
</evidence>
<evidence type="ECO:0000313" key="8">
    <source>
        <dbReference type="EMBL" id="WOG92096.1"/>
    </source>
</evidence>
<dbReference type="GO" id="GO:0005794">
    <property type="term" value="C:Golgi apparatus"/>
    <property type="evidence" value="ECO:0007669"/>
    <property type="project" value="TreeGrafter"/>
</dbReference>
<dbReference type="GO" id="GO:0005783">
    <property type="term" value="C:endoplasmic reticulum"/>
    <property type="evidence" value="ECO:0007669"/>
    <property type="project" value="TreeGrafter"/>
</dbReference>
<dbReference type="AlphaFoldDB" id="A0AAF0WP20"/>
<reference evidence="8" key="1">
    <citation type="journal article" date="2016" name="Nat. Genet.">
        <title>A high-quality carrot genome assembly provides new insights into carotenoid accumulation and asterid genome evolution.</title>
        <authorList>
            <person name="Iorizzo M."/>
            <person name="Ellison S."/>
            <person name="Senalik D."/>
            <person name="Zeng P."/>
            <person name="Satapoomin P."/>
            <person name="Huang J."/>
            <person name="Bowman M."/>
            <person name="Iovene M."/>
            <person name="Sanseverino W."/>
            <person name="Cavagnaro P."/>
            <person name="Yildiz M."/>
            <person name="Macko-Podgorni A."/>
            <person name="Moranska E."/>
            <person name="Grzebelus E."/>
            <person name="Grzebelus D."/>
            <person name="Ashrafi H."/>
            <person name="Zheng Z."/>
            <person name="Cheng S."/>
            <person name="Spooner D."/>
            <person name="Van Deynze A."/>
            <person name="Simon P."/>
        </authorList>
    </citation>
    <scope>NUCLEOTIDE SEQUENCE</scope>
    <source>
        <tissue evidence="8">Leaf</tissue>
    </source>
</reference>
<dbReference type="PANTHER" id="PTHR10926:SF72">
    <property type="entry name" value="ALA-INTERACTING SUBUNIT"/>
    <property type="match status" value="1"/>
</dbReference>
<evidence type="ECO:0000256" key="5">
    <source>
        <dbReference type="ARBA" id="ARBA00023136"/>
    </source>
</evidence>
<evidence type="ECO:0000256" key="4">
    <source>
        <dbReference type="ARBA" id="ARBA00022989"/>
    </source>
</evidence>
<dbReference type="EMBL" id="CP093345">
    <property type="protein sequence ID" value="WOG92096.1"/>
    <property type="molecule type" value="Genomic_DNA"/>
</dbReference>
<dbReference type="Proteomes" id="UP000077755">
    <property type="component" value="Chromosome 3"/>
</dbReference>
<evidence type="ECO:0000256" key="3">
    <source>
        <dbReference type="ARBA" id="ARBA00022692"/>
    </source>
</evidence>
<name>A0AAF0WP20_DAUCS</name>
<protein>
    <recommendedName>
        <fullName evidence="6">ALA-interacting subunit</fullName>
    </recommendedName>
</protein>
<gene>
    <name evidence="8" type="ORF">DCAR_0311354</name>
</gene>
<evidence type="ECO:0000256" key="6">
    <source>
        <dbReference type="PIRNR" id="PIRNR015840"/>
    </source>
</evidence>
<comment type="similarity">
    <text evidence="2 6">Belongs to the CDC50/LEM3 family.</text>
</comment>
<dbReference type="Pfam" id="PF03381">
    <property type="entry name" value="CDC50"/>
    <property type="match status" value="1"/>
</dbReference>
<dbReference type="PANTHER" id="PTHR10926">
    <property type="entry name" value="CELL CYCLE CONTROL PROTEIN 50"/>
    <property type="match status" value="1"/>
</dbReference>
<keyword evidence="3 7" id="KW-0812">Transmembrane</keyword>
<keyword evidence="4 7" id="KW-1133">Transmembrane helix</keyword>
<keyword evidence="9" id="KW-1185">Reference proteome</keyword>
<dbReference type="GO" id="GO:0005886">
    <property type="term" value="C:plasma membrane"/>
    <property type="evidence" value="ECO:0007669"/>
    <property type="project" value="TreeGrafter"/>
</dbReference>
<evidence type="ECO:0000313" key="9">
    <source>
        <dbReference type="Proteomes" id="UP000077755"/>
    </source>
</evidence>
<accession>A0AAF0WP20</accession>
<reference evidence="8" key="2">
    <citation type="submission" date="2022-03" db="EMBL/GenBank/DDBJ databases">
        <title>Draft title - Genomic analysis of global carrot germplasm unveils the trajectory of domestication and the origin of high carotenoid orange carrot.</title>
        <authorList>
            <person name="Iorizzo M."/>
            <person name="Ellison S."/>
            <person name="Senalik D."/>
            <person name="Macko-Podgorni A."/>
            <person name="Grzebelus D."/>
            <person name="Bostan H."/>
            <person name="Rolling W."/>
            <person name="Curaba J."/>
            <person name="Simon P."/>
        </authorList>
    </citation>
    <scope>NUCLEOTIDE SEQUENCE</scope>
    <source>
        <tissue evidence="8">Leaf</tissue>
    </source>
</reference>
<comment type="subcellular location">
    <subcellularLocation>
        <location evidence="1">Membrane</location>
    </subcellularLocation>
</comment>
<proteinExistence type="inferred from homology"/>
<keyword evidence="5 6" id="KW-0472">Membrane</keyword>
<feature type="transmembrane region" description="Helical" evidence="7">
    <location>
        <begin position="39"/>
        <end position="61"/>
    </location>
</feature>
<dbReference type="PIRSF" id="PIRSF015840">
    <property type="entry name" value="DUF284_TM_euk"/>
    <property type="match status" value="1"/>
</dbReference>
<feature type="transmembrane region" description="Helical" evidence="7">
    <location>
        <begin position="301"/>
        <end position="322"/>
    </location>
</feature>
<evidence type="ECO:0000256" key="2">
    <source>
        <dbReference type="ARBA" id="ARBA00009457"/>
    </source>
</evidence>
<sequence length="344" mass="39569">MATNESCDQPLRDDSKKQIHSKFIQQELSAWKPILTPGWVIAIFIILGVVFILIGLLAFYASVHVEELVERYDVDCVPFTDKNKITKYIRDSSSNKTCTKTLRVQKKMKNPIYVYYQLHHFYQNHRRYVRSRSDKQLRSTKHEYETKECLPIATVNNNSKPIVPCGLIAWSLFNDTYQFSVNSKVVEVDRKDIAWKSDRDYKFGSKVYPKNFQSSGMIGGGKLNESIPLSKQEDLIVWMRTAAFSTFRKLYGQIKVDLDANSNITVVIQNNFNIYEFGGKKQLVLSTSNWSVGTNKFLGCAYLYVGGFSLVVAISFTITYVLKPRPLGDPAYLSWNKYPSIYEN</sequence>
<organism evidence="8 9">
    <name type="scientific">Daucus carota subsp. sativus</name>
    <name type="common">Carrot</name>
    <dbReference type="NCBI Taxonomy" id="79200"/>
    <lineage>
        <taxon>Eukaryota</taxon>
        <taxon>Viridiplantae</taxon>
        <taxon>Streptophyta</taxon>
        <taxon>Embryophyta</taxon>
        <taxon>Tracheophyta</taxon>
        <taxon>Spermatophyta</taxon>
        <taxon>Magnoliopsida</taxon>
        <taxon>eudicotyledons</taxon>
        <taxon>Gunneridae</taxon>
        <taxon>Pentapetalae</taxon>
        <taxon>asterids</taxon>
        <taxon>campanulids</taxon>
        <taxon>Apiales</taxon>
        <taxon>Apiaceae</taxon>
        <taxon>Apioideae</taxon>
        <taxon>Scandiceae</taxon>
        <taxon>Daucinae</taxon>
        <taxon>Daucus</taxon>
        <taxon>Daucus sect. Daucus</taxon>
    </lineage>
</organism>